<dbReference type="PANTHER" id="PTHR30061">
    <property type="entry name" value="MALTOSE-BINDING PERIPLASMIC PROTEIN"/>
    <property type="match status" value="1"/>
</dbReference>
<dbReference type="Gene3D" id="3.40.190.10">
    <property type="entry name" value="Periplasmic binding protein-like II"/>
    <property type="match status" value="1"/>
</dbReference>
<evidence type="ECO:0000313" key="6">
    <source>
        <dbReference type="Proteomes" id="UP001500655"/>
    </source>
</evidence>
<dbReference type="Pfam" id="PF01547">
    <property type="entry name" value="SBP_bac_1"/>
    <property type="match status" value="1"/>
</dbReference>
<evidence type="ECO:0000256" key="3">
    <source>
        <dbReference type="ARBA" id="ARBA00022729"/>
    </source>
</evidence>
<evidence type="ECO:0000256" key="1">
    <source>
        <dbReference type="ARBA" id="ARBA00008520"/>
    </source>
</evidence>
<name>A0ABP4W0H1_9ACTN</name>
<comment type="caution">
    <text evidence="5">The sequence shown here is derived from an EMBL/GenBank/DDBJ whole genome shotgun (WGS) entry which is preliminary data.</text>
</comment>
<organism evidence="5 6">
    <name type="scientific">Luedemannella helvata</name>
    <dbReference type="NCBI Taxonomy" id="349315"/>
    <lineage>
        <taxon>Bacteria</taxon>
        <taxon>Bacillati</taxon>
        <taxon>Actinomycetota</taxon>
        <taxon>Actinomycetes</taxon>
        <taxon>Micromonosporales</taxon>
        <taxon>Micromonosporaceae</taxon>
        <taxon>Luedemannella</taxon>
    </lineage>
</organism>
<gene>
    <name evidence="5" type="ORF">GCM10009681_12350</name>
</gene>
<dbReference type="InterPro" id="IPR006061">
    <property type="entry name" value="SBP_1_CS"/>
</dbReference>
<evidence type="ECO:0000256" key="2">
    <source>
        <dbReference type="ARBA" id="ARBA00022448"/>
    </source>
</evidence>
<keyword evidence="6" id="KW-1185">Reference proteome</keyword>
<proteinExistence type="inferred from homology"/>
<accession>A0ABP4W0H1</accession>
<dbReference type="SUPFAM" id="SSF53850">
    <property type="entry name" value="Periplasmic binding protein-like II"/>
    <property type="match status" value="1"/>
</dbReference>
<sequence length="421" mass="44285">MAVRRRALLCGLIATTLALGACTSPTENQQTGGPVSLTMWNTGSDEDTKAIQKAADQYKATHPDVTIKVETITWADGNAKILAAAQAKQGADIITGGLSWGIQFGSLGGMVDLTDLGVVDVAKPVSQQAIWKSITATDGAVYGAPFDLSAYVLYYNPDLFAKAKIAGPPTTWAELTDAITKLKAAGVKYPFAMEWGNTSWLEYFNFLRQAGGNLYDEGCTKATIDSPQAVEALRFYGDLYTRYGAPKDAGFDVTSGMGKGEVAMVSGGNWLLTGIPSTVPALKDKLGVAPMPAGAAGATTFLGGRIIGVMSYSKNQQAAADFITYLYDPAAIKTIYDSLNASGSLFLSSRPDQLAGLPAKPEVVQTLQSIYATAEGPPACPGWEDSSSLVDKALQKAMFDGVAPESALADAAKIMNDNLKK</sequence>
<dbReference type="PROSITE" id="PS01037">
    <property type="entry name" value="SBP_BACTERIAL_1"/>
    <property type="match status" value="1"/>
</dbReference>
<dbReference type="PANTHER" id="PTHR30061:SF50">
    <property type="entry name" value="MALTOSE_MALTODEXTRIN-BINDING PERIPLASMIC PROTEIN"/>
    <property type="match status" value="1"/>
</dbReference>
<feature type="signal peptide" evidence="4">
    <location>
        <begin position="1"/>
        <end position="20"/>
    </location>
</feature>
<evidence type="ECO:0000256" key="4">
    <source>
        <dbReference type="SAM" id="SignalP"/>
    </source>
</evidence>
<dbReference type="EMBL" id="BAAALS010000004">
    <property type="protein sequence ID" value="GAA1743013.1"/>
    <property type="molecule type" value="Genomic_DNA"/>
</dbReference>
<dbReference type="RefSeq" id="WP_344077780.1">
    <property type="nucleotide sequence ID" value="NZ_BAAALS010000004.1"/>
</dbReference>
<evidence type="ECO:0000313" key="5">
    <source>
        <dbReference type="EMBL" id="GAA1743013.1"/>
    </source>
</evidence>
<dbReference type="Proteomes" id="UP001500655">
    <property type="component" value="Unassembled WGS sequence"/>
</dbReference>
<protein>
    <submittedName>
        <fullName evidence="5">Extracellular solute-binding protein</fullName>
    </submittedName>
</protein>
<keyword evidence="2" id="KW-0813">Transport</keyword>
<dbReference type="PROSITE" id="PS51257">
    <property type="entry name" value="PROKAR_LIPOPROTEIN"/>
    <property type="match status" value="1"/>
</dbReference>
<comment type="similarity">
    <text evidence="1">Belongs to the bacterial solute-binding protein 1 family.</text>
</comment>
<reference evidence="6" key="1">
    <citation type="journal article" date="2019" name="Int. J. Syst. Evol. Microbiol.">
        <title>The Global Catalogue of Microorganisms (GCM) 10K type strain sequencing project: providing services to taxonomists for standard genome sequencing and annotation.</title>
        <authorList>
            <consortium name="The Broad Institute Genomics Platform"/>
            <consortium name="The Broad Institute Genome Sequencing Center for Infectious Disease"/>
            <person name="Wu L."/>
            <person name="Ma J."/>
        </authorList>
    </citation>
    <scope>NUCLEOTIDE SEQUENCE [LARGE SCALE GENOMIC DNA]</scope>
    <source>
        <strain evidence="6">JCM 13249</strain>
    </source>
</reference>
<dbReference type="InterPro" id="IPR006059">
    <property type="entry name" value="SBP"/>
</dbReference>
<keyword evidence="3 4" id="KW-0732">Signal</keyword>
<feature type="chain" id="PRO_5047049070" evidence="4">
    <location>
        <begin position="21"/>
        <end position="421"/>
    </location>
</feature>